<keyword evidence="2" id="KW-1185">Reference proteome</keyword>
<organism evidence="1 2">
    <name type="scientific">Mycena albidolilacea</name>
    <dbReference type="NCBI Taxonomy" id="1033008"/>
    <lineage>
        <taxon>Eukaryota</taxon>
        <taxon>Fungi</taxon>
        <taxon>Dikarya</taxon>
        <taxon>Basidiomycota</taxon>
        <taxon>Agaricomycotina</taxon>
        <taxon>Agaricomycetes</taxon>
        <taxon>Agaricomycetidae</taxon>
        <taxon>Agaricales</taxon>
        <taxon>Marasmiineae</taxon>
        <taxon>Mycenaceae</taxon>
        <taxon>Mycena</taxon>
    </lineage>
</organism>
<protein>
    <submittedName>
        <fullName evidence="1">Uncharacterized protein</fullName>
    </submittedName>
</protein>
<proteinExistence type="predicted"/>
<accession>A0AAD6ZNZ4</accession>
<gene>
    <name evidence="1" type="ORF">DFH08DRAFT_1021475</name>
</gene>
<sequence>MALLMARQIFLQSAEPYPYRARVPLSVPYTRWSYVVDTWIDFNSIPIRWACFPRRNMRRDLLSARQRNDEKVRNFIRRVIRPSKRLGDVSDCQIVQIVWDGALGYLRLKWAGAGFDFETSSLSALEIAAK</sequence>
<evidence type="ECO:0000313" key="1">
    <source>
        <dbReference type="EMBL" id="KAJ7331371.1"/>
    </source>
</evidence>
<dbReference type="Proteomes" id="UP001218218">
    <property type="component" value="Unassembled WGS sequence"/>
</dbReference>
<reference evidence="1" key="1">
    <citation type="submission" date="2023-03" db="EMBL/GenBank/DDBJ databases">
        <title>Massive genome expansion in bonnet fungi (Mycena s.s.) driven by repeated elements and novel gene families across ecological guilds.</title>
        <authorList>
            <consortium name="Lawrence Berkeley National Laboratory"/>
            <person name="Harder C.B."/>
            <person name="Miyauchi S."/>
            <person name="Viragh M."/>
            <person name="Kuo A."/>
            <person name="Thoen E."/>
            <person name="Andreopoulos B."/>
            <person name="Lu D."/>
            <person name="Skrede I."/>
            <person name="Drula E."/>
            <person name="Henrissat B."/>
            <person name="Morin E."/>
            <person name="Kohler A."/>
            <person name="Barry K."/>
            <person name="LaButti K."/>
            <person name="Morin E."/>
            <person name="Salamov A."/>
            <person name="Lipzen A."/>
            <person name="Mereny Z."/>
            <person name="Hegedus B."/>
            <person name="Baldrian P."/>
            <person name="Stursova M."/>
            <person name="Weitz H."/>
            <person name="Taylor A."/>
            <person name="Grigoriev I.V."/>
            <person name="Nagy L.G."/>
            <person name="Martin F."/>
            <person name="Kauserud H."/>
        </authorList>
    </citation>
    <scope>NUCLEOTIDE SEQUENCE</scope>
    <source>
        <strain evidence="1">CBHHK002</strain>
    </source>
</reference>
<evidence type="ECO:0000313" key="2">
    <source>
        <dbReference type="Proteomes" id="UP001218218"/>
    </source>
</evidence>
<dbReference type="EMBL" id="JARIHO010000035">
    <property type="protein sequence ID" value="KAJ7331371.1"/>
    <property type="molecule type" value="Genomic_DNA"/>
</dbReference>
<dbReference type="AlphaFoldDB" id="A0AAD6ZNZ4"/>
<name>A0AAD6ZNZ4_9AGAR</name>
<comment type="caution">
    <text evidence="1">The sequence shown here is derived from an EMBL/GenBank/DDBJ whole genome shotgun (WGS) entry which is preliminary data.</text>
</comment>